<dbReference type="SMART" id="SM00421">
    <property type="entry name" value="HTH_LUXR"/>
    <property type="match status" value="1"/>
</dbReference>
<dbReference type="GO" id="GO:0003677">
    <property type="term" value="F:DNA binding"/>
    <property type="evidence" value="ECO:0007669"/>
    <property type="project" value="InterPro"/>
</dbReference>
<dbReference type="GO" id="GO:0006355">
    <property type="term" value="P:regulation of DNA-templated transcription"/>
    <property type="evidence" value="ECO:0007669"/>
    <property type="project" value="InterPro"/>
</dbReference>
<evidence type="ECO:0000259" key="1">
    <source>
        <dbReference type="PROSITE" id="PS50043"/>
    </source>
</evidence>
<protein>
    <submittedName>
        <fullName evidence="2">Response regulator transcription factor</fullName>
    </submittedName>
</protein>
<dbReference type="Pfam" id="PF00196">
    <property type="entry name" value="GerE"/>
    <property type="match status" value="1"/>
</dbReference>
<dbReference type="InterPro" id="IPR051015">
    <property type="entry name" value="EvgA-like"/>
</dbReference>
<dbReference type="InterPro" id="IPR000792">
    <property type="entry name" value="Tscrpt_reg_LuxR_C"/>
</dbReference>
<keyword evidence="3" id="KW-1185">Reference proteome</keyword>
<feature type="domain" description="HTH luxR-type" evidence="1">
    <location>
        <begin position="132"/>
        <end position="199"/>
    </location>
</feature>
<name>A0A5B9EHD1_9BACT</name>
<dbReference type="SUPFAM" id="SSF46894">
    <property type="entry name" value="C-terminal effector domain of the bipartite response regulators"/>
    <property type="match status" value="1"/>
</dbReference>
<organism evidence="2 3">
    <name type="scientific">Terriglobus albidus</name>
    <dbReference type="NCBI Taxonomy" id="1592106"/>
    <lineage>
        <taxon>Bacteria</taxon>
        <taxon>Pseudomonadati</taxon>
        <taxon>Acidobacteriota</taxon>
        <taxon>Terriglobia</taxon>
        <taxon>Terriglobales</taxon>
        <taxon>Acidobacteriaceae</taxon>
        <taxon>Terriglobus</taxon>
    </lineage>
</organism>
<dbReference type="AlphaFoldDB" id="A0A5B9EHD1"/>
<dbReference type="PROSITE" id="PS50043">
    <property type="entry name" value="HTH_LUXR_2"/>
    <property type="match status" value="1"/>
</dbReference>
<dbReference type="EMBL" id="CP042806">
    <property type="protein sequence ID" value="QEE31239.1"/>
    <property type="molecule type" value="Genomic_DNA"/>
</dbReference>
<dbReference type="InterPro" id="IPR016032">
    <property type="entry name" value="Sig_transdc_resp-reg_C-effctor"/>
</dbReference>
<dbReference type="KEGG" id="talb:FTW19_07530"/>
<dbReference type="Gene3D" id="3.40.50.2300">
    <property type="match status" value="1"/>
</dbReference>
<evidence type="ECO:0000313" key="3">
    <source>
        <dbReference type="Proteomes" id="UP000321820"/>
    </source>
</evidence>
<evidence type="ECO:0000313" key="2">
    <source>
        <dbReference type="EMBL" id="QEE31239.1"/>
    </source>
</evidence>
<gene>
    <name evidence="2" type="ORF">FTW19_07530</name>
</gene>
<reference evidence="2 3" key="1">
    <citation type="submission" date="2019-08" db="EMBL/GenBank/DDBJ databases">
        <title>Complete genome sequence of Terriglobus albidus strain ORNL.</title>
        <authorList>
            <person name="Podar M."/>
        </authorList>
    </citation>
    <scope>NUCLEOTIDE SEQUENCE [LARGE SCALE GENOMIC DNA]</scope>
    <source>
        <strain evidence="2 3">ORNL</strain>
    </source>
</reference>
<dbReference type="PANTHER" id="PTHR45566">
    <property type="entry name" value="HTH-TYPE TRANSCRIPTIONAL REGULATOR YHJB-RELATED"/>
    <property type="match status" value="1"/>
</dbReference>
<dbReference type="CDD" id="cd06170">
    <property type="entry name" value="LuxR_C_like"/>
    <property type="match status" value="1"/>
</dbReference>
<dbReference type="PANTHER" id="PTHR45566:SF2">
    <property type="entry name" value="NARL SUBFAMILY"/>
    <property type="match status" value="1"/>
</dbReference>
<proteinExistence type="predicted"/>
<accession>A0A5B9EHD1</accession>
<dbReference type="PRINTS" id="PR00038">
    <property type="entry name" value="HTHLUXR"/>
</dbReference>
<dbReference type="OrthoDB" id="118459at2"/>
<dbReference type="Proteomes" id="UP000321820">
    <property type="component" value="Chromosome"/>
</dbReference>
<sequence>MVRLILGDNEAIFRAGMARVLVRDDETRIVAQCGDEQRLMESVRTFRASIVLVGRSMCSDLPALFAAVHESGSRLILVLEKGEEPTQETRAKAFGVVNRDVDGQALVECVRRVTRGQRVFPETKPSAGAKDDMGHLVREKLTPREMQVVGLIVQGCRNKDIANQLGTKEQVVKNYLRSVYGKVGVSDRLELALFAIHHHVVEGVAVT</sequence>